<dbReference type="Pfam" id="PF07775">
    <property type="entry name" value="PaRep2b"/>
    <property type="match status" value="2"/>
</dbReference>
<dbReference type="InterPro" id="IPR011689">
    <property type="entry name" value="PaRep2b"/>
</dbReference>
<gene>
    <name evidence="2" type="ordered locus">Pars_0858</name>
</gene>
<dbReference type="PhylomeDB" id="A4WJ76"/>
<dbReference type="EMBL" id="CP000660">
    <property type="protein sequence ID" value="ABP50443.1"/>
    <property type="molecule type" value="Genomic_DNA"/>
</dbReference>
<organism evidence="2 3">
    <name type="scientific">Pyrobaculum arsenaticum (strain DSM 13514 / JCM 11321 / PZ6)</name>
    <dbReference type="NCBI Taxonomy" id="340102"/>
    <lineage>
        <taxon>Archaea</taxon>
        <taxon>Thermoproteota</taxon>
        <taxon>Thermoprotei</taxon>
        <taxon>Thermoproteales</taxon>
        <taxon>Thermoproteaceae</taxon>
        <taxon>Pyrobaculum</taxon>
    </lineage>
</organism>
<dbReference type="HOGENOM" id="CLU_029902_0_0_2"/>
<name>A4WJ76_PYRAR</name>
<proteinExistence type="predicted"/>
<evidence type="ECO:0000313" key="2">
    <source>
        <dbReference type="EMBL" id="ABP50443.1"/>
    </source>
</evidence>
<reference evidence="2 3" key="1">
    <citation type="submission" date="2007-04" db="EMBL/GenBank/DDBJ databases">
        <title>Complete sequence of Pyrobaculum arsenaticum DSM 13514.</title>
        <authorList>
            <consortium name="US DOE Joint Genome Institute"/>
            <person name="Copeland A."/>
            <person name="Lucas S."/>
            <person name="Lapidus A."/>
            <person name="Barry K."/>
            <person name="Glavina del Rio T."/>
            <person name="Dalin E."/>
            <person name="Tice H."/>
            <person name="Pitluck S."/>
            <person name="Chain P."/>
            <person name="Malfatti S."/>
            <person name="Shin M."/>
            <person name="Vergez L."/>
            <person name="Schmutz J."/>
            <person name="Larimer F."/>
            <person name="Land M."/>
            <person name="Hauser L."/>
            <person name="Kyrpides N."/>
            <person name="Mikhailova N."/>
            <person name="Cozen A.E."/>
            <person name="Fitz-Gibbon S.T."/>
            <person name="House C.H."/>
            <person name="Saltikov C."/>
            <person name="Lowe T.M."/>
            <person name="Richardson P."/>
        </authorList>
    </citation>
    <scope>NUCLEOTIDE SEQUENCE [LARGE SCALE GENOMIC DNA]</scope>
    <source>
        <strain evidence="3">ATCC 700994 / DSM 13514 / JCM 11321 / PZ6</strain>
    </source>
</reference>
<feature type="domain" description="PaRep2b" evidence="1">
    <location>
        <begin position="153"/>
        <end position="394"/>
    </location>
</feature>
<dbReference type="STRING" id="340102.Pars_0858"/>
<sequence length="572" mass="64762">MLNLPNRPYHNRRDLVVHRAGGLHGLSAQPYPHSAHHRQALYGPKQLCVHVGRLQRLFHRGRQRCLSRGVTPRRPQHNPLSPIGASTSYGLLSAFLRRRRGPACCWLSCRDEPRPRRLRGEERGEKLPPDVHDKIALYTIMVAKYGIAAEKVNVVEDKMRIFFSREYAAEAFAEAWDELSWLWRFDRKQELYADHLFKKLQHVREYVEKHMRIEHVIRGAKATVYFKDVAGNEIAHINISWDGKSLHAAFGGARKKAERLVAILNALGADVEAREHGGTWYVQLYTGSITAIRCPELLEAVSALAGELYKSKKIAKEQRGRLLREIEAGPNVVEVAGVELNVNLKEEEIKSGASKRLMIIYEPTSPEAFDAAVKALKEAGFVEGVHFTAKKPEKEERGFISLKVPSGLWKLEELRRQGVKLAERAVSRLEEMAKARGFYDLVEEHLRPAKEVETIDPREMVAEDPERGVKAVIRDVKVEWENGRPRVEVEYEVNGDVKSLSFIWGVDKGGAVRAGVGLNNEKAAVFSTITCDEKLKGKKGVATLTAKHIFALAKYKGVGWQLLRWYAEVMNM</sequence>
<dbReference type="Proteomes" id="UP000001567">
    <property type="component" value="Chromosome"/>
</dbReference>
<dbReference type="KEGG" id="pas:Pars_0858"/>
<dbReference type="AlphaFoldDB" id="A4WJ76"/>
<evidence type="ECO:0000259" key="1">
    <source>
        <dbReference type="Pfam" id="PF07775"/>
    </source>
</evidence>
<accession>A4WJ76</accession>
<feature type="domain" description="PaRep2b" evidence="1">
    <location>
        <begin position="406"/>
        <end position="569"/>
    </location>
</feature>
<evidence type="ECO:0000313" key="3">
    <source>
        <dbReference type="Proteomes" id="UP000001567"/>
    </source>
</evidence>
<protein>
    <submittedName>
        <fullName evidence="2">PaRep2b</fullName>
    </submittedName>
</protein>